<evidence type="ECO:0000313" key="3">
    <source>
        <dbReference type="Proteomes" id="UP001082899"/>
    </source>
</evidence>
<accession>A0ABT3ZT55</accession>
<keyword evidence="3" id="KW-1185">Reference proteome</keyword>
<dbReference type="InterPro" id="IPR011032">
    <property type="entry name" value="GroES-like_sf"/>
</dbReference>
<reference evidence="2" key="1">
    <citation type="submission" date="2022-11" db="EMBL/GenBank/DDBJ databases">
        <title>Robbsia betulipollinis sp. nov., isolated from pollen of birch (Betula pendula).</title>
        <authorList>
            <person name="Shi H."/>
            <person name="Ambika Manirajan B."/>
            <person name="Ratering S."/>
            <person name="Geissler-Plaum R."/>
            <person name="Schnell S."/>
        </authorList>
    </citation>
    <scope>NUCLEOTIDE SEQUENCE</scope>
    <source>
        <strain evidence="2">Bb-Pol-6</strain>
    </source>
</reference>
<dbReference type="NCBIfam" id="TIGR02823">
    <property type="entry name" value="oxido_YhdH"/>
    <property type="match status" value="1"/>
</dbReference>
<dbReference type="InterPro" id="IPR013154">
    <property type="entry name" value="ADH-like_N"/>
</dbReference>
<dbReference type="PANTHER" id="PTHR43677">
    <property type="entry name" value="SHORT-CHAIN DEHYDROGENASE/REDUCTASE"/>
    <property type="match status" value="1"/>
</dbReference>
<feature type="domain" description="Enoyl reductase (ER)" evidence="1">
    <location>
        <begin position="14"/>
        <end position="325"/>
    </location>
</feature>
<dbReference type="Gene3D" id="3.40.50.720">
    <property type="entry name" value="NAD(P)-binding Rossmann-like Domain"/>
    <property type="match status" value="1"/>
</dbReference>
<dbReference type="SMART" id="SM00829">
    <property type="entry name" value="PKS_ER"/>
    <property type="match status" value="1"/>
</dbReference>
<dbReference type="SUPFAM" id="SSF50129">
    <property type="entry name" value="GroES-like"/>
    <property type="match status" value="1"/>
</dbReference>
<evidence type="ECO:0000259" key="1">
    <source>
        <dbReference type="SMART" id="SM00829"/>
    </source>
</evidence>
<dbReference type="Proteomes" id="UP001082899">
    <property type="component" value="Unassembled WGS sequence"/>
</dbReference>
<dbReference type="PANTHER" id="PTHR43677:SF1">
    <property type="entry name" value="ACRYLYL-COA REDUCTASE ACUI-RELATED"/>
    <property type="match status" value="1"/>
</dbReference>
<dbReference type="Pfam" id="PF00107">
    <property type="entry name" value="ADH_zinc_N"/>
    <property type="match status" value="1"/>
</dbReference>
<dbReference type="InterPro" id="IPR014188">
    <property type="entry name" value="Acrylyl-CoA_reductase_AcuI"/>
</dbReference>
<dbReference type="CDD" id="cd08288">
    <property type="entry name" value="MDR_yhdh"/>
    <property type="match status" value="1"/>
</dbReference>
<organism evidence="2 3">
    <name type="scientific">Robbsia betulipollinis</name>
    <dbReference type="NCBI Taxonomy" id="2981849"/>
    <lineage>
        <taxon>Bacteria</taxon>
        <taxon>Pseudomonadati</taxon>
        <taxon>Pseudomonadota</taxon>
        <taxon>Betaproteobacteria</taxon>
        <taxon>Burkholderiales</taxon>
        <taxon>Burkholderiaceae</taxon>
        <taxon>Robbsia</taxon>
    </lineage>
</organism>
<proteinExistence type="predicted"/>
<dbReference type="EMBL" id="JAPMXC010000011">
    <property type="protein sequence ID" value="MCY0389652.1"/>
    <property type="molecule type" value="Genomic_DNA"/>
</dbReference>
<gene>
    <name evidence="2" type="ORF">OVY01_21120</name>
</gene>
<sequence length="341" mass="35874">MFHAILIEKNAASGPHAALQALDDERLPDGDVVVRIMYSTLNYKDALAITGRGAVVRQFPMVPGIDFAGVVERSADPRYQVDDTVLLTGWGVGETHWGGLAQRARVRGDWLLPLPAGLTARQSMTIGTAGFTAMLSVLALQRHGVTPAHGEILVTGASGGVGSVAIALLAQWGYRAVAATGRLHEHDYLRRLGAVEVVDRAMLAAPGKPLAKERWAGVIDSVGSHTLANACASTRQGGIVTACGLAQGMDFPGSVAPFILRGITLAGINSVYQPREARLAAWRGLAEALGDDAALATMRVDIGLSETIAAATRLLDGGLRGRCVVDVSRWEVHDAPRRSAG</sequence>
<dbReference type="InterPro" id="IPR013149">
    <property type="entry name" value="ADH-like_C"/>
</dbReference>
<dbReference type="InterPro" id="IPR051397">
    <property type="entry name" value="Zn-ADH-like_protein"/>
</dbReference>
<protein>
    <submittedName>
        <fullName evidence="2">Oxidoreductase</fullName>
    </submittedName>
</protein>
<dbReference type="InterPro" id="IPR020843">
    <property type="entry name" value="ER"/>
</dbReference>
<name>A0ABT3ZT55_9BURK</name>
<dbReference type="Pfam" id="PF08240">
    <property type="entry name" value="ADH_N"/>
    <property type="match status" value="1"/>
</dbReference>
<comment type="caution">
    <text evidence="2">The sequence shown here is derived from an EMBL/GenBank/DDBJ whole genome shotgun (WGS) entry which is preliminary data.</text>
</comment>
<dbReference type="Gene3D" id="3.90.180.10">
    <property type="entry name" value="Medium-chain alcohol dehydrogenases, catalytic domain"/>
    <property type="match status" value="1"/>
</dbReference>
<dbReference type="InterPro" id="IPR036291">
    <property type="entry name" value="NAD(P)-bd_dom_sf"/>
</dbReference>
<evidence type="ECO:0000313" key="2">
    <source>
        <dbReference type="EMBL" id="MCY0389652.1"/>
    </source>
</evidence>
<dbReference type="SUPFAM" id="SSF51735">
    <property type="entry name" value="NAD(P)-binding Rossmann-fold domains"/>
    <property type="match status" value="1"/>
</dbReference>
<dbReference type="RefSeq" id="WP_267849581.1">
    <property type="nucleotide sequence ID" value="NZ_JAPMXC010000011.1"/>
</dbReference>